<reference evidence="8 9" key="1">
    <citation type="journal article" date="2017" name="ISME J.">
        <title>An acid-tolerant ammonia-oxidizing ?-proteobacterium from soil.</title>
        <authorList>
            <person name="Hayatsu M."/>
            <person name="Tago K."/>
            <person name="Uchiyama I."/>
            <person name="Toyoda A."/>
            <person name="Wang Y."/>
            <person name="Shimomura Y."/>
            <person name="Okubo T."/>
            <person name="Kurisu F."/>
            <person name="Hirono Y."/>
            <person name="Nonaka K."/>
            <person name="Akiyama H."/>
            <person name="Itoh T."/>
            <person name="Takami H."/>
        </authorList>
    </citation>
    <scope>NUCLEOTIDE SEQUENCE [LARGE SCALE GENOMIC DNA]</scope>
    <source>
        <strain evidence="8 9">TAO100</strain>
    </source>
</reference>
<evidence type="ECO:0000313" key="8">
    <source>
        <dbReference type="EMBL" id="BAW79718.1"/>
    </source>
</evidence>
<comment type="subcellular location">
    <subcellularLocation>
        <location evidence="1">Cell membrane</location>
        <topology evidence="1">Multi-pass membrane protein</topology>
    </subcellularLocation>
</comment>
<dbReference type="RefSeq" id="WP_096526340.1">
    <property type="nucleotide sequence ID" value="NZ_AP014836.1"/>
</dbReference>
<keyword evidence="4 6" id="KW-1133">Transmembrane helix</keyword>
<evidence type="ECO:0000256" key="1">
    <source>
        <dbReference type="ARBA" id="ARBA00004651"/>
    </source>
</evidence>
<proteinExistence type="predicted"/>
<name>A0A1Q2SKR5_9GAMM</name>
<evidence type="ECO:0000256" key="5">
    <source>
        <dbReference type="ARBA" id="ARBA00023136"/>
    </source>
</evidence>
<keyword evidence="2" id="KW-1003">Cell membrane</keyword>
<dbReference type="EMBL" id="AP014836">
    <property type="protein sequence ID" value="BAW79718.1"/>
    <property type="molecule type" value="Genomic_DNA"/>
</dbReference>
<keyword evidence="3 6" id="KW-0812">Transmembrane</keyword>
<dbReference type="OrthoDB" id="8455471at2"/>
<dbReference type="AlphaFoldDB" id="A0A1Q2SKR5"/>
<evidence type="ECO:0000259" key="7">
    <source>
        <dbReference type="Pfam" id="PF13396"/>
    </source>
</evidence>
<dbReference type="InterPro" id="IPR027379">
    <property type="entry name" value="CLS_N"/>
</dbReference>
<feature type="transmembrane region" description="Helical" evidence="6">
    <location>
        <begin position="7"/>
        <end position="23"/>
    </location>
</feature>
<keyword evidence="9" id="KW-1185">Reference proteome</keyword>
<evidence type="ECO:0000256" key="3">
    <source>
        <dbReference type="ARBA" id="ARBA00022692"/>
    </source>
</evidence>
<dbReference type="Pfam" id="PF13396">
    <property type="entry name" value="PLDc_N"/>
    <property type="match status" value="1"/>
</dbReference>
<organism evidence="8 9">
    <name type="scientific">Candidatus Nitrosoglobus terrae</name>
    <dbReference type="NCBI Taxonomy" id="1630141"/>
    <lineage>
        <taxon>Bacteria</taxon>
        <taxon>Pseudomonadati</taxon>
        <taxon>Pseudomonadota</taxon>
        <taxon>Gammaproteobacteria</taxon>
        <taxon>Chromatiales</taxon>
        <taxon>Chromatiaceae</taxon>
        <taxon>Candidatus Nitrosoglobus</taxon>
    </lineage>
</organism>
<feature type="domain" description="Cardiolipin synthase N-terminal" evidence="7">
    <location>
        <begin position="16"/>
        <end position="57"/>
    </location>
</feature>
<keyword evidence="5 6" id="KW-0472">Membrane</keyword>
<evidence type="ECO:0000313" key="9">
    <source>
        <dbReference type="Proteomes" id="UP000243679"/>
    </source>
</evidence>
<feature type="transmembrane region" description="Helical" evidence="6">
    <location>
        <begin position="35"/>
        <end position="56"/>
    </location>
</feature>
<accession>A0A1Q2SKR5</accession>
<sequence>MEIEAKNFFYLLPLLVINIWAILDIAKSTMSTGGKIAWVVLICILPLFGFILWFTLGSRSSSANSRS</sequence>
<evidence type="ECO:0000256" key="4">
    <source>
        <dbReference type="ARBA" id="ARBA00022989"/>
    </source>
</evidence>
<evidence type="ECO:0000256" key="2">
    <source>
        <dbReference type="ARBA" id="ARBA00022475"/>
    </source>
</evidence>
<protein>
    <submittedName>
        <fullName evidence="8">Hypothetical conserved protein</fullName>
    </submittedName>
</protein>
<dbReference type="Proteomes" id="UP000243679">
    <property type="component" value="Chromosome"/>
</dbReference>
<evidence type="ECO:0000256" key="6">
    <source>
        <dbReference type="SAM" id="Phobius"/>
    </source>
</evidence>
<dbReference type="GO" id="GO:0005886">
    <property type="term" value="C:plasma membrane"/>
    <property type="evidence" value="ECO:0007669"/>
    <property type="project" value="UniProtKB-SubCell"/>
</dbReference>
<gene>
    <name evidence="8" type="ORF">TAO_0348</name>
</gene>
<dbReference type="KEGG" id="ntt:TAO_0348"/>